<keyword evidence="2" id="KW-0812">Transmembrane</keyword>
<dbReference type="PANTHER" id="PTHR38043">
    <property type="entry name" value="PROTEIN HEMX"/>
    <property type="match status" value="1"/>
</dbReference>
<protein>
    <submittedName>
        <fullName evidence="3">Uroporphyrin-III C-methyltransferase</fullName>
    </submittedName>
</protein>
<dbReference type="Pfam" id="PF04375">
    <property type="entry name" value="HemX"/>
    <property type="match status" value="1"/>
</dbReference>
<evidence type="ECO:0000313" key="3">
    <source>
        <dbReference type="EMBL" id="CDZ95521.1"/>
    </source>
</evidence>
<keyword evidence="2" id="KW-0472">Membrane</keyword>
<dbReference type="OrthoDB" id="5739852at2"/>
<keyword evidence="4" id="KW-1185">Reference proteome</keyword>
<reference evidence="3 4" key="1">
    <citation type="submission" date="2014-07" db="EMBL/GenBank/DDBJ databases">
        <authorList>
            <person name="Urmite Genomes Urmite Genomes"/>
        </authorList>
    </citation>
    <scope>NUCLEOTIDE SEQUENCE [LARGE SCALE GENOMIC DNA]</scope>
    <source>
        <strain evidence="3 4">20_BN</strain>
    </source>
</reference>
<feature type="compositionally biased region" description="Acidic residues" evidence="1">
    <location>
        <begin position="383"/>
        <end position="405"/>
    </location>
</feature>
<dbReference type="PANTHER" id="PTHR38043:SF1">
    <property type="entry name" value="PROTEIN HEMX"/>
    <property type="match status" value="1"/>
</dbReference>
<dbReference type="InterPro" id="IPR007470">
    <property type="entry name" value="HemX"/>
</dbReference>
<dbReference type="STRING" id="1499686.BN1079_02856"/>
<organism evidence="3 4">
    <name type="scientific">Pseudomonas saudiphocaensis</name>
    <dbReference type="NCBI Taxonomy" id="1499686"/>
    <lineage>
        <taxon>Bacteria</taxon>
        <taxon>Pseudomonadati</taxon>
        <taxon>Pseudomonadota</taxon>
        <taxon>Gammaproteobacteria</taxon>
        <taxon>Pseudomonadales</taxon>
        <taxon>Pseudomonadaceae</taxon>
        <taxon>Pseudomonas</taxon>
    </lineage>
</organism>
<evidence type="ECO:0000313" key="4">
    <source>
        <dbReference type="Proteomes" id="UP000053902"/>
    </source>
</evidence>
<dbReference type="AlphaFoldDB" id="A0A078M0C0"/>
<dbReference type="GO" id="GO:0008168">
    <property type="term" value="F:methyltransferase activity"/>
    <property type="evidence" value="ECO:0007669"/>
    <property type="project" value="UniProtKB-KW"/>
</dbReference>
<dbReference type="EMBL" id="CCSF01000001">
    <property type="protein sequence ID" value="CDZ95521.1"/>
    <property type="molecule type" value="Genomic_DNA"/>
</dbReference>
<feature type="compositionally biased region" description="Basic and acidic residues" evidence="1">
    <location>
        <begin position="1"/>
        <end position="10"/>
    </location>
</feature>
<dbReference type="GO" id="GO:0032259">
    <property type="term" value="P:methylation"/>
    <property type="evidence" value="ECO:0007669"/>
    <property type="project" value="UniProtKB-KW"/>
</dbReference>
<dbReference type="RefSeq" id="WP_037025408.1">
    <property type="nucleotide sequence ID" value="NZ_CCSF01000001.1"/>
</dbReference>
<feature type="region of interest" description="Disordered" evidence="1">
    <location>
        <begin position="1"/>
        <end position="49"/>
    </location>
</feature>
<feature type="region of interest" description="Disordered" evidence="1">
    <location>
        <begin position="373"/>
        <end position="405"/>
    </location>
</feature>
<proteinExistence type="predicted"/>
<keyword evidence="3" id="KW-0489">Methyltransferase</keyword>
<dbReference type="HOGENOM" id="CLU_036381_4_1_6"/>
<feature type="compositionally biased region" description="Polar residues" evidence="1">
    <location>
        <begin position="11"/>
        <end position="28"/>
    </location>
</feature>
<evidence type="ECO:0000256" key="2">
    <source>
        <dbReference type="SAM" id="Phobius"/>
    </source>
</evidence>
<gene>
    <name evidence="3" type="ORF">BN1079_02856</name>
</gene>
<dbReference type="eggNOG" id="COG2959">
    <property type="taxonomic scope" value="Bacteria"/>
</dbReference>
<sequence length="405" mass="44193">MSESDSDKSPRQPSKQDSVTPESKTPPSQAAGVTPGGKTGPAKPKVEQKGGRGALAGLALLVGLAGLAAGGYSVWQLQQLAGKEALQITELQSANRQEMAQFSEQTRQLAGRLTRLEQLSTEEQLGEQRRLVAQLQADQQRLSGRVEQVLGASREQWQLAEAEHLLRMAMLRLSAMQDVNSAVSLVEEADLILRRQDDPGAYAARQKMLEGLEALRSLPELDRTGLFLQLGALGGQANQLSALAPEFQLGQAQPESQGESRWQQWLDELTRYVRIDFDAGTDVKPLLAGQSLAQVRLALSLAIEQAQWAVLNGNTEVYRQSLAQAVRLIEDHFNEDNGQSRGLRDRIEALSSRQVAVTLPDLAPALQTLQAYVQKRQNGQGDEPVEADEAPAGEDEQPSEEDLRT</sequence>
<name>A0A078M0C0_9PSED</name>
<accession>A0A078M0C0</accession>
<feature type="transmembrane region" description="Helical" evidence="2">
    <location>
        <begin position="53"/>
        <end position="75"/>
    </location>
</feature>
<keyword evidence="2" id="KW-1133">Transmembrane helix</keyword>
<dbReference type="Proteomes" id="UP000053902">
    <property type="component" value="Unassembled WGS sequence"/>
</dbReference>
<keyword evidence="3" id="KW-0808">Transferase</keyword>
<evidence type="ECO:0000256" key="1">
    <source>
        <dbReference type="SAM" id="MobiDB-lite"/>
    </source>
</evidence>